<keyword evidence="1" id="KW-1133">Transmembrane helix</keyword>
<gene>
    <name evidence="2" type="ORF">ACFOJE_07080</name>
</gene>
<dbReference type="Proteomes" id="UP001595457">
    <property type="component" value="Unassembled WGS sequence"/>
</dbReference>
<keyword evidence="1" id="KW-0812">Transmembrane</keyword>
<accession>A0ABV7ASR7</accession>
<protein>
    <submittedName>
        <fullName evidence="2">Uncharacterized protein</fullName>
    </submittedName>
</protein>
<proteinExistence type="predicted"/>
<keyword evidence="1" id="KW-0472">Membrane</keyword>
<dbReference type="EMBL" id="JBHRSJ010000012">
    <property type="protein sequence ID" value="MFC2971976.1"/>
    <property type="molecule type" value="Genomic_DNA"/>
</dbReference>
<keyword evidence="3" id="KW-1185">Reference proteome</keyword>
<organism evidence="2 3">
    <name type="scientific">Azotobacter bryophylli</name>
    <dbReference type="NCBI Taxonomy" id="1986537"/>
    <lineage>
        <taxon>Bacteria</taxon>
        <taxon>Pseudomonadati</taxon>
        <taxon>Pseudomonadota</taxon>
        <taxon>Gammaproteobacteria</taxon>
        <taxon>Pseudomonadales</taxon>
        <taxon>Pseudomonadaceae</taxon>
        <taxon>Azotobacter</taxon>
    </lineage>
</organism>
<dbReference type="RefSeq" id="WP_377813601.1">
    <property type="nucleotide sequence ID" value="NZ_JBHRSJ010000012.1"/>
</dbReference>
<evidence type="ECO:0000313" key="2">
    <source>
        <dbReference type="EMBL" id="MFC2971976.1"/>
    </source>
</evidence>
<name>A0ABV7ASR7_9GAMM</name>
<reference evidence="3" key="1">
    <citation type="journal article" date="2019" name="Int. J. Syst. Evol. Microbiol.">
        <title>The Global Catalogue of Microorganisms (GCM) 10K type strain sequencing project: providing services to taxonomists for standard genome sequencing and annotation.</title>
        <authorList>
            <consortium name="The Broad Institute Genomics Platform"/>
            <consortium name="The Broad Institute Genome Sequencing Center for Infectious Disease"/>
            <person name="Wu L."/>
            <person name="Ma J."/>
        </authorList>
    </citation>
    <scope>NUCLEOTIDE SEQUENCE [LARGE SCALE GENOMIC DNA]</scope>
    <source>
        <strain evidence="3">KCTC 62195</strain>
    </source>
</reference>
<feature type="transmembrane region" description="Helical" evidence="1">
    <location>
        <begin position="137"/>
        <end position="158"/>
    </location>
</feature>
<comment type="caution">
    <text evidence="2">The sequence shown here is derived from an EMBL/GenBank/DDBJ whole genome shotgun (WGS) entry which is preliminary data.</text>
</comment>
<evidence type="ECO:0000256" key="1">
    <source>
        <dbReference type="SAM" id="Phobius"/>
    </source>
</evidence>
<evidence type="ECO:0000313" key="3">
    <source>
        <dbReference type="Proteomes" id="UP001595457"/>
    </source>
</evidence>
<sequence>MSDHCRADAAGSVSTPFILAEGEDDPFGAELAVVRQVPLQSAWFAEANEGLRQLEELAQRSGANCLTELRRLSRVFRASRREATFHSWAGYAGIYAPKDAAADPAVVARAKQVCAALQLDSADLDEYRQKQEKGRGFLVYLSAAFLLGGLALLGWLLAA</sequence>